<gene>
    <name evidence="2" type="ORF">B0T19DRAFT_11338</name>
</gene>
<dbReference type="EMBL" id="JAUEPO010000001">
    <property type="protein sequence ID" value="KAK3335552.1"/>
    <property type="molecule type" value="Genomic_DNA"/>
</dbReference>
<evidence type="ECO:0000313" key="2">
    <source>
        <dbReference type="EMBL" id="KAK3335552.1"/>
    </source>
</evidence>
<keyword evidence="3" id="KW-1185">Reference proteome</keyword>
<proteinExistence type="predicted"/>
<dbReference type="Proteomes" id="UP001286456">
    <property type="component" value="Unassembled WGS sequence"/>
</dbReference>
<feature type="signal peptide" evidence="1">
    <location>
        <begin position="1"/>
        <end position="24"/>
    </location>
</feature>
<reference evidence="2" key="1">
    <citation type="journal article" date="2023" name="Mol. Phylogenet. Evol.">
        <title>Genome-scale phylogeny and comparative genomics of the fungal order Sordariales.</title>
        <authorList>
            <person name="Hensen N."/>
            <person name="Bonometti L."/>
            <person name="Westerberg I."/>
            <person name="Brannstrom I.O."/>
            <person name="Guillou S."/>
            <person name="Cros-Aarteil S."/>
            <person name="Calhoun S."/>
            <person name="Haridas S."/>
            <person name="Kuo A."/>
            <person name="Mondo S."/>
            <person name="Pangilinan J."/>
            <person name="Riley R."/>
            <person name="LaButti K."/>
            <person name="Andreopoulos B."/>
            <person name="Lipzen A."/>
            <person name="Chen C."/>
            <person name="Yan M."/>
            <person name="Daum C."/>
            <person name="Ng V."/>
            <person name="Clum A."/>
            <person name="Steindorff A."/>
            <person name="Ohm R.A."/>
            <person name="Martin F."/>
            <person name="Silar P."/>
            <person name="Natvig D.O."/>
            <person name="Lalanne C."/>
            <person name="Gautier V."/>
            <person name="Ament-Velasquez S.L."/>
            <person name="Kruys A."/>
            <person name="Hutchinson M.I."/>
            <person name="Powell A.J."/>
            <person name="Barry K."/>
            <person name="Miller A.N."/>
            <person name="Grigoriev I.V."/>
            <person name="Debuchy R."/>
            <person name="Gladieux P."/>
            <person name="Hiltunen Thoren M."/>
            <person name="Johannesson H."/>
        </authorList>
    </citation>
    <scope>NUCLEOTIDE SEQUENCE</scope>
    <source>
        <strain evidence="2">SMH4131-1</strain>
    </source>
</reference>
<keyword evidence="1" id="KW-0732">Signal</keyword>
<evidence type="ECO:0000256" key="1">
    <source>
        <dbReference type="SAM" id="SignalP"/>
    </source>
</evidence>
<organism evidence="2 3">
    <name type="scientific">Cercophora scortea</name>
    <dbReference type="NCBI Taxonomy" id="314031"/>
    <lineage>
        <taxon>Eukaryota</taxon>
        <taxon>Fungi</taxon>
        <taxon>Dikarya</taxon>
        <taxon>Ascomycota</taxon>
        <taxon>Pezizomycotina</taxon>
        <taxon>Sordariomycetes</taxon>
        <taxon>Sordariomycetidae</taxon>
        <taxon>Sordariales</taxon>
        <taxon>Lasiosphaeriaceae</taxon>
        <taxon>Cercophora</taxon>
    </lineage>
</organism>
<protein>
    <recommendedName>
        <fullName evidence="4">Secreted protein</fullName>
    </recommendedName>
</protein>
<comment type="caution">
    <text evidence="2">The sequence shown here is derived from an EMBL/GenBank/DDBJ whole genome shotgun (WGS) entry which is preliminary data.</text>
</comment>
<dbReference type="AlphaFoldDB" id="A0AAE0MK85"/>
<name>A0AAE0MK85_9PEZI</name>
<evidence type="ECO:0000313" key="3">
    <source>
        <dbReference type="Proteomes" id="UP001286456"/>
    </source>
</evidence>
<reference evidence="2" key="2">
    <citation type="submission" date="2023-06" db="EMBL/GenBank/DDBJ databases">
        <authorList>
            <consortium name="Lawrence Berkeley National Laboratory"/>
            <person name="Haridas S."/>
            <person name="Hensen N."/>
            <person name="Bonometti L."/>
            <person name="Westerberg I."/>
            <person name="Brannstrom I.O."/>
            <person name="Guillou S."/>
            <person name="Cros-Aarteil S."/>
            <person name="Calhoun S."/>
            <person name="Kuo A."/>
            <person name="Mondo S."/>
            <person name="Pangilinan J."/>
            <person name="Riley R."/>
            <person name="Labutti K."/>
            <person name="Andreopoulos B."/>
            <person name="Lipzen A."/>
            <person name="Chen C."/>
            <person name="Yanf M."/>
            <person name="Daum C."/>
            <person name="Ng V."/>
            <person name="Clum A."/>
            <person name="Steindorff A."/>
            <person name="Ohm R."/>
            <person name="Martin F."/>
            <person name="Silar P."/>
            <person name="Natvig D."/>
            <person name="Lalanne C."/>
            <person name="Gautier V."/>
            <person name="Ament-Velasquez S.L."/>
            <person name="Kruys A."/>
            <person name="Hutchinson M.I."/>
            <person name="Powell A.J."/>
            <person name="Barry K."/>
            <person name="Miller A.N."/>
            <person name="Grigoriev I.V."/>
            <person name="Debuchy R."/>
            <person name="Gladieux P."/>
            <person name="Thoren M.H."/>
            <person name="Johannesson H."/>
        </authorList>
    </citation>
    <scope>NUCLEOTIDE SEQUENCE</scope>
    <source>
        <strain evidence="2">SMH4131-1</strain>
    </source>
</reference>
<evidence type="ECO:0008006" key="4">
    <source>
        <dbReference type="Google" id="ProtNLM"/>
    </source>
</evidence>
<accession>A0AAE0MK85</accession>
<sequence length="86" mass="9888">MKCNACVFSSSLLFCFFLIPCCLCTVGRNVPSVRGYGRWYPERFQLFLCTVPFLYHNTSRPHHTTSAPHCTSLIRHRLGHAPRLTD</sequence>
<feature type="chain" id="PRO_5042237203" description="Secreted protein" evidence="1">
    <location>
        <begin position="25"/>
        <end position="86"/>
    </location>
</feature>